<evidence type="ECO:0000313" key="2">
    <source>
        <dbReference type="EMBL" id="SDW16559.1"/>
    </source>
</evidence>
<dbReference type="SUPFAM" id="SSF57783">
    <property type="entry name" value="Zinc beta-ribbon"/>
    <property type="match status" value="1"/>
</dbReference>
<dbReference type="GO" id="GO:0008270">
    <property type="term" value="F:zinc ion binding"/>
    <property type="evidence" value="ECO:0007669"/>
    <property type="project" value="InterPro"/>
</dbReference>
<dbReference type="Pfam" id="PF13155">
    <property type="entry name" value="Toprim_2"/>
    <property type="match status" value="1"/>
</dbReference>
<dbReference type="Pfam" id="PF01807">
    <property type="entry name" value="Zn_ribbon_DnaG"/>
    <property type="match status" value="1"/>
</dbReference>
<evidence type="ECO:0000313" key="3">
    <source>
        <dbReference type="Proteomes" id="UP000198711"/>
    </source>
</evidence>
<organism evidence="2 3">
    <name type="scientific">Hydrobacter penzbergensis</name>
    <dbReference type="NCBI Taxonomy" id="1235997"/>
    <lineage>
        <taxon>Bacteria</taxon>
        <taxon>Pseudomonadati</taxon>
        <taxon>Bacteroidota</taxon>
        <taxon>Chitinophagia</taxon>
        <taxon>Chitinophagales</taxon>
        <taxon>Chitinophagaceae</taxon>
        <taxon>Hydrobacter</taxon>
    </lineage>
</organism>
<sequence>MNFSKQRLSIEEARETDMVNYLSNLGYEPKKVRGNDYWYLSPLREERTASFKINRKVNRWYDHGLGKGGNIIDFAILYNNCTVGEFLHQLSGNLSFQQPLVRHLEKQADGGGESKISILQEKVLSSFSLLRYLQQRRLPIDLVERYCKEVKYELNGKEYFGIGFKNNSGGYEIRNPYFKASSAPKDMTTFNNGAKEAAVFEGFTDFLSFLAIHKNQPQIPSDFVILNSVSFFEKARPFMEQHECIRLYLDRDATGQNCSHYALSLSNKYKDESGLYQHHNDLNDWLVNFGKTQKKTLGHKI</sequence>
<name>A0A8X8I8X4_9BACT</name>
<dbReference type="AlphaFoldDB" id="A0A8X8I8X4"/>
<feature type="domain" description="Zinc finger CHC2-type" evidence="1">
    <location>
        <begin position="31"/>
        <end position="93"/>
    </location>
</feature>
<proteinExistence type="predicted"/>
<dbReference type="GO" id="GO:0003677">
    <property type="term" value="F:DNA binding"/>
    <property type="evidence" value="ECO:0007669"/>
    <property type="project" value="InterPro"/>
</dbReference>
<protein>
    <submittedName>
        <fullName evidence="2">CHC2 zinc finger</fullName>
    </submittedName>
</protein>
<dbReference type="Proteomes" id="UP000198711">
    <property type="component" value="Unassembled WGS sequence"/>
</dbReference>
<gene>
    <name evidence="2" type="ORF">SAMN05444410_101395</name>
</gene>
<comment type="caution">
    <text evidence="2">The sequence shown here is derived from an EMBL/GenBank/DDBJ whole genome shotgun (WGS) entry which is preliminary data.</text>
</comment>
<dbReference type="Gene3D" id="3.90.580.10">
    <property type="entry name" value="Zinc finger, CHC2-type domain"/>
    <property type="match status" value="1"/>
</dbReference>
<accession>A0A8X8I8X4</accession>
<evidence type="ECO:0000259" key="1">
    <source>
        <dbReference type="Pfam" id="PF01807"/>
    </source>
</evidence>
<reference evidence="2 3" key="1">
    <citation type="submission" date="2016-10" db="EMBL/GenBank/DDBJ databases">
        <authorList>
            <person name="Varghese N."/>
            <person name="Submissions S."/>
        </authorList>
    </citation>
    <scope>NUCLEOTIDE SEQUENCE [LARGE SCALE GENOMIC DNA]</scope>
    <source>
        <strain evidence="2 3">DSM 25353</strain>
    </source>
</reference>
<dbReference type="InterPro" id="IPR036977">
    <property type="entry name" value="DNA_primase_Znf_CHC2"/>
</dbReference>
<dbReference type="GO" id="GO:0006260">
    <property type="term" value="P:DNA replication"/>
    <property type="evidence" value="ECO:0007669"/>
    <property type="project" value="InterPro"/>
</dbReference>
<dbReference type="Gene3D" id="3.40.1360.10">
    <property type="match status" value="1"/>
</dbReference>
<dbReference type="InterPro" id="IPR002694">
    <property type="entry name" value="Znf_CHC2"/>
</dbReference>
<dbReference type="RefSeq" id="WP_092721542.1">
    <property type="nucleotide sequence ID" value="NZ_FNNO01000001.1"/>
</dbReference>
<keyword evidence="3" id="KW-1185">Reference proteome</keyword>
<dbReference type="EMBL" id="FNNO01000001">
    <property type="protein sequence ID" value="SDW16559.1"/>
    <property type="molecule type" value="Genomic_DNA"/>
</dbReference>
<dbReference type="GO" id="GO:0003899">
    <property type="term" value="F:DNA-directed RNA polymerase activity"/>
    <property type="evidence" value="ECO:0007669"/>
    <property type="project" value="InterPro"/>
</dbReference>